<gene>
    <name evidence="2" type="ORF">RFULGI_LOCUS14029</name>
</gene>
<evidence type="ECO:0000313" key="2">
    <source>
        <dbReference type="EMBL" id="CAG8757078.1"/>
    </source>
</evidence>
<evidence type="ECO:0000256" key="1">
    <source>
        <dbReference type="SAM" id="MobiDB-lite"/>
    </source>
</evidence>
<feature type="non-terminal residue" evidence="2">
    <location>
        <position position="76"/>
    </location>
</feature>
<dbReference type="EMBL" id="CAJVPZ010039255">
    <property type="protein sequence ID" value="CAG8757078.1"/>
    <property type="molecule type" value="Genomic_DNA"/>
</dbReference>
<protein>
    <submittedName>
        <fullName evidence="2">14457_t:CDS:1</fullName>
    </submittedName>
</protein>
<dbReference type="Proteomes" id="UP000789396">
    <property type="component" value="Unassembled WGS sequence"/>
</dbReference>
<name>A0A9N9NRI3_9GLOM</name>
<reference evidence="2" key="1">
    <citation type="submission" date="2021-06" db="EMBL/GenBank/DDBJ databases">
        <authorList>
            <person name="Kallberg Y."/>
            <person name="Tangrot J."/>
            <person name="Rosling A."/>
        </authorList>
    </citation>
    <scope>NUCLEOTIDE SEQUENCE</scope>
    <source>
        <strain evidence="2">IN212</strain>
    </source>
</reference>
<dbReference type="AlphaFoldDB" id="A0A9N9NRI3"/>
<accession>A0A9N9NRI3</accession>
<organism evidence="2 3">
    <name type="scientific">Racocetra fulgida</name>
    <dbReference type="NCBI Taxonomy" id="60492"/>
    <lineage>
        <taxon>Eukaryota</taxon>
        <taxon>Fungi</taxon>
        <taxon>Fungi incertae sedis</taxon>
        <taxon>Mucoromycota</taxon>
        <taxon>Glomeromycotina</taxon>
        <taxon>Glomeromycetes</taxon>
        <taxon>Diversisporales</taxon>
        <taxon>Gigasporaceae</taxon>
        <taxon>Racocetra</taxon>
    </lineage>
</organism>
<sequence>ISLKYDLGSAEGLDDKSIEMHEGGLNGVYNFDIYNDFAAFFDKSLGDCLGDSSEDNFSGASGGGPGDASDDISSNL</sequence>
<proteinExistence type="predicted"/>
<comment type="caution">
    <text evidence="2">The sequence shown here is derived from an EMBL/GenBank/DDBJ whole genome shotgun (WGS) entry which is preliminary data.</text>
</comment>
<keyword evidence="3" id="KW-1185">Reference proteome</keyword>
<feature type="region of interest" description="Disordered" evidence="1">
    <location>
        <begin position="55"/>
        <end position="76"/>
    </location>
</feature>
<evidence type="ECO:0000313" key="3">
    <source>
        <dbReference type="Proteomes" id="UP000789396"/>
    </source>
</evidence>